<dbReference type="OrthoDB" id="424310at2759"/>
<dbReference type="Proteomes" id="UP000266841">
    <property type="component" value="Unassembled WGS sequence"/>
</dbReference>
<feature type="non-terminal residue" evidence="3">
    <location>
        <position position="1"/>
    </location>
</feature>
<dbReference type="GO" id="GO:0005881">
    <property type="term" value="C:cytoplasmic microtubule"/>
    <property type="evidence" value="ECO:0007669"/>
    <property type="project" value="TreeGrafter"/>
</dbReference>
<dbReference type="OMA" id="ISDFRIC"/>
<dbReference type="PANTHER" id="PTHR10676:SF314">
    <property type="entry name" value="CYTOPLASMIC DYNEIN 1 HEAVY CHAIN 1"/>
    <property type="match status" value="1"/>
</dbReference>
<dbReference type="GO" id="GO:0007018">
    <property type="term" value="P:microtubule-based movement"/>
    <property type="evidence" value="ECO:0007669"/>
    <property type="project" value="InterPro"/>
</dbReference>
<dbReference type="eggNOG" id="KOG3595">
    <property type="taxonomic scope" value="Eukaryota"/>
</dbReference>
<reference evidence="3 4" key="1">
    <citation type="journal article" date="2012" name="Genome Biol.">
        <title>Genome and low-iron response of an oceanic diatom adapted to chronic iron limitation.</title>
        <authorList>
            <person name="Lommer M."/>
            <person name="Specht M."/>
            <person name="Roy A.S."/>
            <person name="Kraemer L."/>
            <person name="Andreson R."/>
            <person name="Gutowska M.A."/>
            <person name="Wolf J."/>
            <person name="Bergner S.V."/>
            <person name="Schilhabel M.B."/>
            <person name="Klostermeier U.C."/>
            <person name="Beiko R.G."/>
            <person name="Rosenstiel P."/>
            <person name="Hippler M."/>
            <person name="Laroche J."/>
        </authorList>
    </citation>
    <scope>NUCLEOTIDE SEQUENCE [LARGE SCALE GENOMIC DNA]</scope>
    <source>
        <strain evidence="3 4">CCMP1005</strain>
    </source>
</reference>
<keyword evidence="1" id="KW-0175">Coiled coil</keyword>
<dbReference type="AlphaFoldDB" id="K0SGG8"/>
<evidence type="ECO:0000256" key="1">
    <source>
        <dbReference type="SAM" id="Coils"/>
    </source>
</evidence>
<evidence type="ECO:0000259" key="2">
    <source>
        <dbReference type="Pfam" id="PF12777"/>
    </source>
</evidence>
<evidence type="ECO:0000313" key="3">
    <source>
        <dbReference type="EMBL" id="EJK60071.1"/>
    </source>
</evidence>
<gene>
    <name evidence="3" type="ORF">THAOC_19643</name>
</gene>
<dbReference type="InterPro" id="IPR026983">
    <property type="entry name" value="DHC"/>
</dbReference>
<accession>K0SGG8</accession>
<dbReference type="PANTHER" id="PTHR10676">
    <property type="entry name" value="DYNEIN HEAVY CHAIN FAMILY PROTEIN"/>
    <property type="match status" value="1"/>
</dbReference>
<organism evidence="3 4">
    <name type="scientific">Thalassiosira oceanica</name>
    <name type="common">Marine diatom</name>
    <dbReference type="NCBI Taxonomy" id="159749"/>
    <lineage>
        <taxon>Eukaryota</taxon>
        <taxon>Sar</taxon>
        <taxon>Stramenopiles</taxon>
        <taxon>Ochrophyta</taxon>
        <taxon>Bacillariophyta</taxon>
        <taxon>Coscinodiscophyceae</taxon>
        <taxon>Thalassiosirophycidae</taxon>
        <taxon>Thalassiosirales</taxon>
        <taxon>Thalassiosiraceae</taxon>
        <taxon>Thalassiosira</taxon>
    </lineage>
</organism>
<dbReference type="GO" id="GO:0051959">
    <property type="term" value="F:dynein light intermediate chain binding"/>
    <property type="evidence" value="ECO:0007669"/>
    <property type="project" value="InterPro"/>
</dbReference>
<name>K0SGG8_THAOC</name>
<dbReference type="GO" id="GO:0045505">
    <property type="term" value="F:dynein intermediate chain binding"/>
    <property type="evidence" value="ECO:0007669"/>
    <property type="project" value="InterPro"/>
</dbReference>
<dbReference type="EMBL" id="AGNL01021599">
    <property type="protein sequence ID" value="EJK60071.1"/>
    <property type="molecule type" value="Genomic_DNA"/>
</dbReference>
<keyword evidence="4" id="KW-1185">Reference proteome</keyword>
<dbReference type="GO" id="GO:0007097">
    <property type="term" value="P:nuclear migration"/>
    <property type="evidence" value="ECO:0007669"/>
    <property type="project" value="TreeGrafter"/>
</dbReference>
<dbReference type="GO" id="GO:0007052">
    <property type="term" value="P:mitotic spindle organization"/>
    <property type="evidence" value="ECO:0007669"/>
    <property type="project" value="TreeGrafter"/>
</dbReference>
<feature type="coiled-coil region" evidence="1">
    <location>
        <begin position="54"/>
        <end position="84"/>
    </location>
</feature>
<proteinExistence type="predicted"/>
<evidence type="ECO:0000313" key="4">
    <source>
        <dbReference type="Proteomes" id="UP000266841"/>
    </source>
</evidence>
<dbReference type="GO" id="GO:0005868">
    <property type="term" value="C:cytoplasmic dynein complex"/>
    <property type="evidence" value="ECO:0007669"/>
    <property type="project" value="TreeGrafter"/>
</dbReference>
<dbReference type="GO" id="GO:0005938">
    <property type="term" value="C:cell cortex"/>
    <property type="evidence" value="ECO:0007669"/>
    <property type="project" value="TreeGrafter"/>
</dbReference>
<protein>
    <recommendedName>
        <fullName evidence="2">Dynein heavy chain coiled coil stalk domain-containing protein</fullName>
    </recommendedName>
</protein>
<dbReference type="Gene3D" id="1.20.920.20">
    <property type="match status" value="1"/>
</dbReference>
<feature type="domain" description="Dynein heavy chain coiled coil stalk" evidence="2">
    <location>
        <begin position="19"/>
        <end position="181"/>
    </location>
</feature>
<dbReference type="GO" id="GO:0008569">
    <property type="term" value="F:minus-end-directed microtubule motor activity"/>
    <property type="evidence" value="ECO:0007669"/>
    <property type="project" value="TreeGrafter"/>
</dbReference>
<dbReference type="InterPro" id="IPR024743">
    <property type="entry name" value="Dynein_HC_stalk"/>
</dbReference>
<sequence>TSIVNKEREKVEDEQLHVNAGLSKLKQTQENVAELKTGLAAKTIELREKETLANNKLQQMVADQNEAQKRKEEAEKMSVEVDRQQVAIAERKEKAQSELDEAEPALISAQNSVKGVKKKDLDELRNLKNPPKNIKLTLECVAIMLGEKSVEWADIRKLLAKTDFIPNILKFDGESSCHEIAISDFRICTNVQPLSHLS</sequence>
<dbReference type="GO" id="GO:0031122">
    <property type="term" value="P:cytoplasmic microtubule organization"/>
    <property type="evidence" value="ECO:0007669"/>
    <property type="project" value="TreeGrafter"/>
</dbReference>
<comment type="caution">
    <text evidence="3">The sequence shown here is derived from an EMBL/GenBank/DDBJ whole genome shotgun (WGS) entry which is preliminary data.</text>
</comment>
<dbReference type="Pfam" id="PF12777">
    <property type="entry name" value="MT"/>
    <property type="match status" value="1"/>
</dbReference>